<dbReference type="InterPro" id="IPR005467">
    <property type="entry name" value="His_kinase_dom"/>
</dbReference>
<dbReference type="RefSeq" id="WP_307454075.1">
    <property type="nucleotide sequence ID" value="NZ_JAUTAL010000001.1"/>
</dbReference>
<dbReference type="InterPro" id="IPR050482">
    <property type="entry name" value="Sensor_HK_TwoCompSys"/>
</dbReference>
<dbReference type="SUPFAM" id="SSF55874">
    <property type="entry name" value="ATPase domain of HSP90 chaperone/DNA topoisomerase II/histidine kinase"/>
    <property type="match status" value="1"/>
</dbReference>
<dbReference type="InterPro" id="IPR036890">
    <property type="entry name" value="HATPase_C_sf"/>
</dbReference>
<evidence type="ECO:0000256" key="3">
    <source>
        <dbReference type="ARBA" id="ARBA00022679"/>
    </source>
</evidence>
<dbReference type="PROSITE" id="PS50109">
    <property type="entry name" value="HIS_KIN"/>
    <property type="match status" value="1"/>
</dbReference>
<keyword evidence="8" id="KW-1185">Reference proteome</keyword>
<organism evidence="7 8">
    <name type="scientific">Chryseobacterium camelliae</name>
    <dbReference type="NCBI Taxonomy" id="1265445"/>
    <lineage>
        <taxon>Bacteria</taxon>
        <taxon>Pseudomonadati</taxon>
        <taxon>Bacteroidota</taxon>
        <taxon>Flavobacteriia</taxon>
        <taxon>Flavobacteriales</taxon>
        <taxon>Weeksellaceae</taxon>
        <taxon>Chryseobacterium group</taxon>
        <taxon>Chryseobacterium</taxon>
    </lineage>
</organism>
<name>A0ABU0TNV4_9FLAO</name>
<evidence type="ECO:0000256" key="4">
    <source>
        <dbReference type="ARBA" id="ARBA00022777"/>
    </source>
</evidence>
<comment type="catalytic activity">
    <reaction evidence="1">
        <text>ATP + protein L-histidine = ADP + protein N-phospho-L-histidine.</text>
        <dbReference type="EC" id="2.7.13.3"/>
    </reaction>
</comment>
<evidence type="ECO:0000313" key="7">
    <source>
        <dbReference type="EMBL" id="MDQ1098730.1"/>
    </source>
</evidence>
<evidence type="ECO:0000256" key="1">
    <source>
        <dbReference type="ARBA" id="ARBA00000085"/>
    </source>
</evidence>
<dbReference type="EC" id="2.7.13.3" evidence="2"/>
<dbReference type="EMBL" id="JAUTAL010000001">
    <property type="protein sequence ID" value="MDQ1098730.1"/>
    <property type="molecule type" value="Genomic_DNA"/>
</dbReference>
<feature type="domain" description="Histidine kinase" evidence="6">
    <location>
        <begin position="1"/>
        <end position="91"/>
    </location>
</feature>
<evidence type="ECO:0000256" key="2">
    <source>
        <dbReference type="ARBA" id="ARBA00012438"/>
    </source>
</evidence>
<reference evidence="7 8" key="1">
    <citation type="submission" date="2023-07" db="EMBL/GenBank/DDBJ databases">
        <title>Functional and genomic diversity of the sorghum phyllosphere microbiome.</title>
        <authorList>
            <person name="Shade A."/>
        </authorList>
    </citation>
    <scope>NUCLEOTIDE SEQUENCE [LARGE SCALE GENOMIC DNA]</scope>
    <source>
        <strain evidence="7 8">SORGH_AS_1064</strain>
    </source>
</reference>
<evidence type="ECO:0000256" key="5">
    <source>
        <dbReference type="ARBA" id="ARBA00023012"/>
    </source>
</evidence>
<dbReference type="Gene3D" id="3.30.565.10">
    <property type="entry name" value="Histidine kinase-like ATPase, C-terminal domain"/>
    <property type="match status" value="1"/>
</dbReference>
<dbReference type="Proteomes" id="UP001225072">
    <property type="component" value="Unassembled WGS sequence"/>
</dbReference>
<comment type="caution">
    <text evidence="7">The sequence shown here is derived from an EMBL/GenBank/DDBJ whole genome shotgun (WGS) entry which is preliminary data.</text>
</comment>
<protein>
    <recommendedName>
        <fullName evidence="2">histidine kinase</fullName>
        <ecNumber evidence="2">2.7.13.3</ecNumber>
    </recommendedName>
</protein>
<dbReference type="CDD" id="cd16917">
    <property type="entry name" value="HATPase_UhpB-NarQ-NarX-like"/>
    <property type="match status" value="1"/>
</dbReference>
<dbReference type="Pfam" id="PF02518">
    <property type="entry name" value="HATPase_c"/>
    <property type="match status" value="1"/>
</dbReference>
<dbReference type="PANTHER" id="PTHR24421">
    <property type="entry name" value="NITRATE/NITRITE SENSOR PROTEIN NARX-RELATED"/>
    <property type="match status" value="1"/>
</dbReference>
<evidence type="ECO:0000259" key="6">
    <source>
        <dbReference type="PROSITE" id="PS50109"/>
    </source>
</evidence>
<proteinExistence type="predicted"/>
<keyword evidence="5" id="KW-0902">Two-component regulatory system</keyword>
<sequence length="91" mass="10194">MLLRITQEFIQNSLKHSRCENISIRLMTSDANLWALTLRDDGTGFDTSHTLSNGIGLTNMKNRAEIIGADFNLESTPNEGTILTMTLKRQP</sequence>
<keyword evidence="4 7" id="KW-0418">Kinase</keyword>
<accession>A0ABU0TNV4</accession>
<dbReference type="InterPro" id="IPR003594">
    <property type="entry name" value="HATPase_dom"/>
</dbReference>
<evidence type="ECO:0000313" key="8">
    <source>
        <dbReference type="Proteomes" id="UP001225072"/>
    </source>
</evidence>
<dbReference type="PANTHER" id="PTHR24421:SF10">
    <property type="entry name" value="NITRATE_NITRITE SENSOR PROTEIN NARQ"/>
    <property type="match status" value="1"/>
</dbReference>
<keyword evidence="3" id="KW-0808">Transferase</keyword>
<gene>
    <name evidence="7" type="ORF">QE404_003877</name>
</gene>
<dbReference type="GO" id="GO:0016301">
    <property type="term" value="F:kinase activity"/>
    <property type="evidence" value="ECO:0007669"/>
    <property type="project" value="UniProtKB-KW"/>
</dbReference>